<dbReference type="Gene3D" id="3.30.870.10">
    <property type="entry name" value="Endonuclease Chain A"/>
    <property type="match status" value="2"/>
</dbReference>
<evidence type="ECO:0000256" key="1">
    <source>
        <dbReference type="SAM" id="MobiDB-lite"/>
    </source>
</evidence>
<accession>A0ABW2CNK8</accession>
<comment type="caution">
    <text evidence="2">The sequence shown here is derived from an EMBL/GenBank/DDBJ whole genome shotgun (WGS) entry which is preliminary data.</text>
</comment>
<evidence type="ECO:0000313" key="3">
    <source>
        <dbReference type="Proteomes" id="UP001596380"/>
    </source>
</evidence>
<evidence type="ECO:0000313" key="2">
    <source>
        <dbReference type="EMBL" id="MFC6882510.1"/>
    </source>
</evidence>
<protein>
    <recommendedName>
        <fullName evidence="4">Phospholipase D-like domain-containing protein</fullName>
    </recommendedName>
</protein>
<dbReference type="RefSeq" id="WP_160826642.1">
    <property type="nucleotide sequence ID" value="NZ_JBHSXE010000001.1"/>
</dbReference>
<reference evidence="3" key="1">
    <citation type="journal article" date="2019" name="Int. J. Syst. Evol. Microbiol.">
        <title>The Global Catalogue of Microorganisms (GCM) 10K type strain sequencing project: providing services to taxonomists for standard genome sequencing and annotation.</title>
        <authorList>
            <consortium name="The Broad Institute Genomics Platform"/>
            <consortium name="The Broad Institute Genome Sequencing Center for Infectious Disease"/>
            <person name="Wu L."/>
            <person name="Ma J."/>
        </authorList>
    </citation>
    <scope>NUCLEOTIDE SEQUENCE [LARGE SCALE GENOMIC DNA]</scope>
    <source>
        <strain evidence="3">JCM 3369</strain>
    </source>
</reference>
<gene>
    <name evidence="2" type="ORF">ACFQKB_22335</name>
</gene>
<proteinExistence type="predicted"/>
<dbReference type="Proteomes" id="UP001596380">
    <property type="component" value="Unassembled WGS sequence"/>
</dbReference>
<feature type="compositionally biased region" description="Acidic residues" evidence="1">
    <location>
        <begin position="531"/>
        <end position="552"/>
    </location>
</feature>
<feature type="region of interest" description="Disordered" evidence="1">
    <location>
        <begin position="519"/>
        <end position="558"/>
    </location>
</feature>
<dbReference type="EMBL" id="JBHSXS010000013">
    <property type="protein sequence ID" value="MFC6882510.1"/>
    <property type="molecule type" value="Genomic_DNA"/>
</dbReference>
<keyword evidence="3" id="KW-1185">Reference proteome</keyword>
<name>A0ABW2CNK8_9ACTN</name>
<evidence type="ECO:0008006" key="4">
    <source>
        <dbReference type="Google" id="ProtNLM"/>
    </source>
</evidence>
<organism evidence="2 3">
    <name type="scientific">Actinomadura yumaensis</name>
    <dbReference type="NCBI Taxonomy" id="111807"/>
    <lineage>
        <taxon>Bacteria</taxon>
        <taxon>Bacillati</taxon>
        <taxon>Actinomycetota</taxon>
        <taxon>Actinomycetes</taxon>
        <taxon>Streptosporangiales</taxon>
        <taxon>Thermomonosporaceae</taxon>
        <taxon>Actinomadura</taxon>
    </lineage>
</organism>
<sequence length="856" mass="93098">MTWEFSSPLTLLGEWRDRTDEAELHELLLLGFTVDLPFLEKTAIPTARALGARITVIGDAGQGLYDPVDVRMAGRSYFHGLAACRGSFHPKLALLIGAHEAVAAIGSGNPTMAGWGYNDELWTVLRGHETDAPEPFRELSRWLAALSDQVPVPQYAAELLKETAARLADFQTVPHPARVLHNLETGLLDQLPAGPVDELHLYAPFIGRDGRALARIVKRLAPTRVVLGVQERWSSYDGDAVLRSLVDAADTELRLLAEQRPRHGKLLEWRTGDRWTALTGSANLTGAALLDAVAGGGNCELGVLAPVPSPLMPKGTATAVMHLKGRRTVRPVEGRPGLLVIGALLTGAGLLQVTLAHSYDVDVAVEVSPDGSPGSWTRIGTVSAGRTAQEFAVPEFAGAVVRIVDPRVDGRTESPPVFVVHPARCARRQTDENRPRLRHGYTEEEIFTDEELARRFRYDLLRLSDQLAGHRTVQPARTTSPSQTSAVHDRYASYLEDCERTIGRPLTLKLFGGTATPGLTLGPRWGPAADDVLDEDLDASDGAPEDTDQEEMPPDRKREWRQWTARAVEQTVPREGESGPLMLRVLVARLFVQLLGHGVWRFDDDSWRAPLARLTEGLVPRAQDEIPDEAVQHVTAVTAVCMGLLLSEASLTGGAPHDLLAARTWEAVKERVAEAETDIAEDLLIPPRLAHAHVLGRSGWERLLDLAHSDDPVALIAAELADEQLTLESDHGIYLVTGKFSNPVPVAARVAALLGRHLENVLVHAVTDGRWTFVAWQRPHLAVAGSRAMWPGWRVYRVPPSGTPESRLTGGEGPPRAGLVAGPVPLGRTPPGALELLERAGVDPTDLLRRLLDHGP</sequence>